<dbReference type="GO" id="GO:0003700">
    <property type="term" value="F:DNA-binding transcription factor activity"/>
    <property type="evidence" value="ECO:0007669"/>
    <property type="project" value="TreeGrafter"/>
</dbReference>
<evidence type="ECO:0000256" key="3">
    <source>
        <dbReference type="ARBA" id="ARBA00023163"/>
    </source>
</evidence>
<evidence type="ECO:0000256" key="4">
    <source>
        <dbReference type="SAM" id="MobiDB-lite"/>
    </source>
</evidence>
<dbReference type="Pfam" id="PF00356">
    <property type="entry name" value="LacI"/>
    <property type="match status" value="1"/>
</dbReference>
<dbReference type="CDD" id="cd06267">
    <property type="entry name" value="PBP1_LacI_sugar_binding-like"/>
    <property type="match status" value="1"/>
</dbReference>
<evidence type="ECO:0000313" key="7">
    <source>
        <dbReference type="Proteomes" id="UP000198873"/>
    </source>
</evidence>
<dbReference type="Gene3D" id="3.40.50.2300">
    <property type="match status" value="2"/>
</dbReference>
<dbReference type="SMART" id="SM00354">
    <property type="entry name" value="HTH_LACI"/>
    <property type="match status" value="1"/>
</dbReference>
<dbReference type="Proteomes" id="UP000198873">
    <property type="component" value="Unassembled WGS sequence"/>
</dbReference>
<name>A0A1I6QML4_9ACTN</name>
<dbReference type="AlphaFoldDB" id="A0A1I6QML4"/>
<accession>A0A1I6QML4</accession>
<keyword evidence="2 6" id="KW-0238">DNA-binding</keyword>
<keyword evidence="3" id="KW-0804">Transcription</keyword>
<dbReference type="PROSITE" id="PS50932">
    <property type="entry name" value="HTH_LACI_2"/>
    <property type="match status" value="1"/>
</dbReference>
<keyword evidence="1" id="KW-0805">Transcription regulation</keyword>
<dbReference type="SUPFAM" id="SSF47413">
    <property type="entry name" value="lambda repressor-like DNA-binding domains"/>
    <property type="match status" value="1"/>
</dbReference>
<dbReference type="PANTHER" id="PTHR30146:SF155">
    <property type="entry name" value="ALANINE RACEMASE"/>
    <property type="match status" value="1"/>
</dbReference>
<feature type="compositionally biased region" description="Basic and acidic residues" evidence="4">
    <location>
        <begin position="340"/>
        <end position="361"/>
    </location>
</feature>
<reference evidence="7" key="1">
    <citation type="submission" date="2016-10" db="EMBL/GenBank/DDBJ databases">
        <authorList>
            <person name="Varghese N."/>
            <person name="Submissions S."/>
        </authorList>
    </citation>
    <scope>NUCLEOTIDE SEQUENCE [LARGE SCALE GENOMIC DNA]</scope>
    <source>
        <strain evidence="7">CGMCC 4.7047</strain>
    </source>
</reference>
<dbReference type="Gene3D" id="1.10.260.40">
    <property type="entry name" value="lambda repressor-like DNA-binding domains"/>
    <property type="match status" value="1"/>
</dbReference>
<feature type="compositionally biased region" description="Basic and acidic residues" evidence="4">
    <location>
        <begin position="376"/>
        <end position="391"/>
    </location>
</feature>
<dbReference type="PROSITE" id="PS00356">
    <property type="entry name" value="HTH_LACI_1"/>
    <property type="match status" value="1"/>
</dbReference>
<evidence type="ECO:0000313" key="6">
    <source>
        <dbReference type="EMBL" id="SFS53558.1"/>
    </source>
</evidence>
<sequence length="391" mass="41839">MAASIIDVAKRAKVSTATVSRALRGLPNVSEVTRERVLRAAEELSYAISPHASSLASGRTGTIGVVLPFVNRWFYSQVLSGIDSVLRANDLDLLLYNLGDARVHERFFARMPLRRRVDALIVLNLPLSAAESDALVSMEVPVAVLGTRVPGCWHVSIDNAQGATTAVRHLINLGHRRIGMITGALGDPRGFTTPIVREHAYRSVLAEAGIPYEPDLEAPGNFGIEEGASAMARLLSLPDPPTAVFAESDLMAFGALRTLTRMGLRAPDDVSVIGFDDHETAELLNLTTIAQPVTHQGELLARQILDALSGASEEPAEVVVPTRLVVRGTTGAARVAGPRTSRDHPGLPDRPEGAGHPDRPGHPGRAAEPPAPRDGTAYDRLPDQHTRTTAR</sequence>
<dbReference type="CDD" id="cd01392">
    <property type="entry name" value="HTH_LacI"/>
    <property type="match status" value="1"/>
</dbReference>
<gene>
    <name evidence="6" type="ORF">SAMN05444716_102120</name>
</gene>
<dbReference type="PANTHER" id="PTHR30146">
    <property type="entry name" value="LACI-RELATED TRANSCRIPTIONAL REPRESSOR"/>
    <property type="match status" value="1"/>
</dbReference>
<evidence type="ECO:0000259" key="5">
    <source>
        <dbReference type="PROSITE" id="PS50932"/>
    </source>
</evidence>
<dbReference type="InterPro" id="IPR010982">
    <property type="entry name" value="Lambda_DNA-bd_dom_sf"/>
</dbReference>
<dbReference type="Pfam" id="PF13377">
    <property type="entry name" value="Peripla_BP_3"/>
    <property type="match status" value="1"/>
</dbReference>
<dbReference type="STRING" id="1176198.SAMN05444716_102120"/>
<dbReference type="EMBL" id="FPAB01000002">
    <property type="protein sequence ID" value="SFS53558.1"/>
    <property type="molecule type" value="Genomic_DNA"/>
</dbReference>
<protein>
    <submittedName>
        <fullName evidence="6">DNA-binding transcriptional regulator, LacI/PurR family</fullName>
    </submittedName>
</protein>
<dbReference type="InterPro" id="IPR000843">
    <property type="entry name" value="HTH_LacI"/>
</dbReference>
<proteinExistence type="predicted"/>
<evidence type="ECO:0000256" key="1">
    <source>
        <dbReference type="ARBA" id="ARBA00023015"/>
    </source>
</evidence>
<evidence type="ECO:0000256" key="2">
    <source>
        <dbReference type="ARBA" id="ARBA00023125"/>
    </source>
</evidence>
<organism evidence="6 7">
    <name type="scientific">Streptomyces harbinensis</name>
    <dbReference type="NCBI Taxonomy" id="1176198"/>
    <lineage>
        <taxon>Bacteria</taxon>
        <taxon>Bacillati</taxon>
        <taxon>Actinomycetota</taxon>
        <taxon>Actinomycetes</taxon>
        <taxon>Kitasatosporales</taxon>
        <taxon>Streptomycetaceae</taxon>
        <taxon>Streptomyces</taxon>
    </lineage>
</organism>
<dbReference type="InterPro" id="IPR046335">
    <property type="entry name" value="LacI/GalR-like_sensor"/>
</dbReference>
<dbReference type="SUPFAM" id="SSF53822">
    <property type="entry name" value="Periplasmic binding protein-like I"/>
    <property type="match status" value="1"/>
</dbReference>
<feature type="region of interest" description="Disordered" evidence="4">
    <location>
        <begin position="330"/>
        <end position="391"/>
    </location>
</feature>
<feature type="domain" description="HTH lacI-type" evidence="5">
    <location>
        <begin position="3"/>
        <end position="57"/>
    </location>
</feature>
<dbReference type="InterPro" id="IPR028082">
    <property type="entry name" value="Peripla_BP_I"/>
</dbReference>
<dbReference type="GO" id="GO:0000976">
    <property type="term" value="F:transcription cis-regulatory region binding"/>
    <property type="evidence" value="ECO:0007669"/>
    <property type="project" value="TreeGrafter"/>
</dbReference>
<dbReference type="RefSeq" id="WP_019434531.1">
    <property type="nucleotide sequence ID" value="NZ_FPAB01000002.1"/>
</dbReference>
<keyword evidence="7" id="KW-1185">Reference proteome</keyword>